<dbReference type="Proteomes" id="UP000317835">
    <property type="component" value="Chromosome"/>
</dbReference>
<evidence type="ECO:0000313" key="4">
    <source>
        <dbReference type="Proteomes" id="UP000317835"/>
    </source>
</evidence>
<dbReference type="EMBL" id="CP036426">
    <property type="protein sequence ID" value="QDV36150.1"/>
    <property type="molecule type" value="Genomic_DNA"/>
</dbReference>
<accession>A0A518H5P0</accession>
<evidence type="ECO:0000259" key="2">
    <source>
        <dbReference type="Pfam" id="PF06283"/>
    </source>
</evidence>
<dbReference type="SUPFAM" id="SSF52317">
    <property type="entry name" value="Class I glutamine amidotransferase-like"/>
    <property type="match status" value="1"/>
</dbReference>
<evidence type="ECO:0000256" key="1">
    <source>
        <dbReference type="SAM" id="SignalP"/>
    </source>
</evidence>
<gene>
    <name evidence="3" type="ORF">ElP_40640</name>
</gene>
<reference evidence="3 4" key="1">
    <citation type="submission" date="2019-02" db="EMBL/GenBank/DDBJ databases">
        <title>Deep-cultivation of Planctomycetes and their phenomic and genomic characterization uncovers novel biology.</title>
        <authorList>
            <person name="Wiegand S."/>
            <person name="Jogler M."/>
            <person name="Boedeker C."/>
            <person name="Pinto D."/>
            <person name="Vollmers J."/>
            <person name="Rivas-Marin E."/>
            <person name="Kohn T."/>
            <person name="Peeters S.H."/>
            <person name="Heuer A."/>
            <person name="Rast P."/>
            <person name="Oberbeckmann S."/>
            <person name="Bunk B."/>
            <person name="Jeske O."/>
            <person name="Meyerdierks A."/>
            <person name="Storesund J.E."/>
            <person name="Kallscheuer N."/>
            <person name="Luecker S."/>
            <person name="Lage O.M."/>
            <person name="Pohl T."/>
            <person name="Merkel B.J."/>
            <person name="Hornburger P."/>
            <person name="Mueller R.-W."/>
            <person name="Bruemmer F."/>
            <person name="Labrenz M."/>
            <person name="Spormann A.M."/>
            <person name="Op den Camp H."/>
            <person name="Overmann J."/>
            <person name="Amann R."/>
            <person name="Jetten M.S.M."/>
            <person name="Mascher T."/>
            <person name="Medema M.H."/>
            <person name="Devos D.P."/>
            <person name="Kaster A.-K."/>
            <person name="Ovreas L."/>
            <person name="Rohde M."/>
            <person name="Galperin M.Y."/>
            <person name="Jogler C."/>
        </authorList>
    </citation>
    <scope>NUCLEOTIDE SEQUENCE [LARGE SCALE GENOMIC DNA]</scope>
    <source>
        <strain evidence="3 4">ElP</strain>
    </source>
</reference>
<name>A0A518H5P0_9BACT</name>
<dbReference type="KEGG" id="tpla:ElP_40640"/>
<dbReference type="AlphaFoldDB" id="A0A518H5P0"/>
<dbReference type="RefSeq" id="WP_145272232.1">
    <property type="nucleotide sequence ID" value="NZ_CP036426.1"/>
</dbReference>
<feature type="signal peptide" evidence="1">
    <location>
        <begin position="1"/>
        <end position="22"/>
    </location>
</feature>
<dbReference type="Gene3D" id="3.40.50.880">
    <property type="match status" value="1"/>
</dbReference>
<keyword evidence="1" id="KW-0732">Signal</keyword>
<feature type="chain" id="PRO_5022039835" evidence="1">
    <location>
        <begin position="23"/>
        <end position="339"/>
    </location>
</feature>
<dbReference type="InterPro" id="IPR029062">
    <property type="entry name" value="Class_I_gatase-like"/>
</dbReference>
<dbReference type="InterPro" id="IPR029010">
    <property type="entry name" value="ThuA-like"/>
</dbReference>
<proteinExistence type="predicted"/>
<dbReference type="Pfam" id="PF06283">
    <property type="entry name" value="ThuA"/>
    <property type="match status" value="1"/>
</dbReference>
<feature type="domain" description="ThuA-like" evidence="2">
    <location>
        <begin position="96"/>
        <end position="293"/>
    </location>
</feature>
<sequence length="339" mass="36414" precursor="true">MLRTPVRTALLSLTLLGTTAAAEDPWVVYEGGEGPGKGTRIVLVSGDEEYRSEEGLPQLGKILATRHGFTCTVLFAIDPETGEIDPNNIRNIPGLEALEDAELMIIAARMRDLPDEQMRHVVDYVESGRPIIGIRTATHAFKLPGDSTFGHYSWDSKAPGWEGGFGRKVLGETWISHHGAHGKESTRGVVAPDAEGHPITRGIDDGDIWGPTDVYGVRLPLPGDSQPIILGQVLGGMSPEDPPVEGEKNDPMMPIAWTKTFDGARVFATTAGSSVDLESEGLRRLLVNACYWCLGMEGQIPEGGTEVDLVGEYAPTPFGFNGYTRGVTPSDLAIEGPGR</sequence>
<keyword evidence="4" id="KW-1185">Reference proteome</keyword>
<dbReference type="OrthoDB" id="245202at2"/>
<evidence type="ECO:0000313" key="3">
    <source>
        <dbReference type="EMBL" id="QDV36150.1"/>
    </source>
</evidence>
<organism evidence="3 4">
    <name type="scientific">Tautonia plasticadhaerens</name>
    <dbReference type="NCBI Taxonomy" id="2527974"/>
    <lineage>
        <taxon>Bacteria</taxon>
        <taxon>Pseudomonadati</taxon>
        <taxon>Planctomycetota</taxon>
        <taxon>Planctomycetia</taxon>
        <taxon>Isosphaerales</taxon>
        <taxon>Isosphaeraceae</taxon>
        <taxon>Tautonia</taxon>
    </lineage>
</organism>
<protein>
    <submittedName>
        <fullName evidence="3">Trehalose utilization</fullName>
    </submittedName>
</protein>